<proteinExistence type="inferred from homology"/>
<evidence type="ECO:0000256" key="9">
    <source>
        <dbReference type="RuleBase" id="RU004481"/>
    </source>
</evidence>
<evidence type="ECO:0000256" key="8">
    <source>
        <dbReference type="HAMAP-Rule" id="MF_00195"/>
    </source>
</evidence>
<dbReference type="CDD" id="cd01895">
    <property type="entry name" value="EngA2"/>
    <property type="match status" value="1"/>
</dbReference>
<dbReference type="AlphaFoldDB" id="A0A1F5SCQ4"/>
<dbReference type="PRINTS" id="PR00326">
    <property type="entry name" value="GTP1OBG"/>
</dbReference>
<sequence length="511" mass="56822">MDKIPLEKNSLPLVVIFGRTNVGKSALFNCLAEKKQALVSAMTETTRDSNLGEISWRGRNFVLVDTGGLIDLKHLTRPINPLRHGPRLAGAFGVARAGEASGQTGQTKLTDDIGAQVQRQAFTYLKQADLVLFLLDNKSGLLPQDKALALLIKKNIDADKVILTVNKVDAPKDRLKISEFYKLSFGEPCLVSAANGSGTGDLLDIIVEKLNSRISQLVTRNSNTGNNSSNNDGAEGLQDTSCEIRVCIIGQPNVGKSSLLNALLGYERVIVSPAPHTTREPQHTKIIYQDQPLLLIDTAGISHKGAKIQGWQKFGIAKSLSALAKSDLALLVLDISQPLTHQDARLVEEIVKRKKSFIFIANKWDRIAKRDTKKYSDYIYDKMPFARFAPSQFISAKTGEKVKKIFDLILKIDRQRKLELSDSQLSHFLSRIVKVHRPAKGKGVRHPRVRGFTQLETNPPKFEIKIGPKEDLHFSYIRFIENRLRETYGFLGTPLLIIVAKSRTAHGLHRD</sequence>
<dbReference type="STRING" id="1797989.A3H66_01740"/>
<feature type="binding site" evidence="8">
    <location>
        <begin position="362"/>
        <end position="365"/>
    </location>
    <ligand>
        <name>GTP</name>
        <dbReference type="ChEBI" id="CHEBI:37565"/>
        <label>2</label>
    </ligand>
</feature>
<dbReference type="NCBIfam" id="TIGR00231">
    <property type="entry name" value="small_GTP"/>
    <property type="match status" value="1"/>
</dbReference>
<dbReference type="InterPro" id="IPR003593">
    <property type="entry name" value="AAA+_ATPase"/>
</dbReference>
<evidence type="ECO:0000256" key="4">
    <source>
        <dbReference type="ARBA" id="ARBA00022737"/>
    </source>
</evidence>
<feature type="binding site" evidence="8">
    <location>
        <begin position="166"/>
        <end position="169"/>
    </location>
    <ligand>
        <name>GTP</name>
        <dbReference type="ChEBI" id="CHEBI:37565"/>
        <label>1</label>
    </ligand>
</feature>
<evidence type="ECO:0000256" key="6">
    <source>
        <dbReference type="ARBA" id="ARBA00023134"/>
    </source>
</evidence>
<comment type="function">
    <text evidence="8 9">GTPase that plays an essential role in the late steps of ribosome biogenesis.</text>
</comment>
<dbReference type="NCBIfam" id="TIGR03594">
    <property type="entry name" value="GTPase_EngA"/>
    <property type="match status" value="1"/>
</dbReference>
<keyword evidence="4 9" id="KW-0677">Repeat</keyword>
<evidence type="ECO:0000256" key="3">
    <source>
        <dbReference type="ARBA" id="ARBA00022517"/>
    </source>
</evidence>
<evidence type="ECO:0000256" key="5">
    <source>
        <dbReference type="ARBA" id="ARBA00022741"/>
    </source>
</evidence>
<dbReference type="Gene3D" id="3.30.300.20">
    <property type="match status" value="1"/>
</dbReference>
<protein>
    <recommendedName>
        <fullName evidence="2 8">GTPase Der</fullName>
    </recommendedName>
    <alternativeName>
        <fullName evidence="7 8">GTP-binding protein EngA</fullName>
    </alternativeName>
</protein>
<dbReference type="InterPro" id="IPR027417">
    <property type="entry name" value="P-loop_NTPase"/>
</dbReference>
<evidence type="ECO:0000256" key="2">
    <source>
        <dbReference type="ARBA" id="ARBA00020953"/>
    </source>
</evidence>
<evidence type="ECO:0000256" key="1">
    <source>
        <dbReference type="ARBA" id="ARBA00008279"/>
    </source>
</evidence>
<comment type="subunit">
    <text evidence="8">Associates with the 50S ribosomal subunit.</text>
</comment>
<dbReference type="SMART" id="SM00382">
    <property type="entry name" value="AAA"/>
    <property type="match status" value="2"/>
</dbReference>
<reference evidence="11 12" key="1">
    <citation type="journal article" date="2016" name="Nat. Commun.">
        <title>Thousands of microbial genomes shed light on interconnected biogeochemical processes in an aquifer system.</title>
        <authorList>
            <person name="Anantharaman K."/>
            <person name="Brown C.T."/>
            <person name="Hug L.A."/>
            <person name="Sharon I."/>
            <person name="Castelle C.J."/>
            <person name="Probst A.J."/>
            <person name="Thomas B.C."/>
            <person name="Singh A."/>
            <person name="Wilkins M.J."/>
            <person name="Karaoz U."/>
            <person name="Brodie E.L."/>
            <person name="Williams K.H."/>
            <person name="Hubbard S.S."/>
            <person name="Banfield J.F."/>
        </authorList>
    </citation>
    <scope>NUCLEOTIDE SEQUENCE [LARGE SCALE GENOMIC DNA]</scope>
</reference>
<keyword evidence="5 8" id="KW-0547">Nucleotide-binding</keyword>
<feature type="binding site" evidence="8">
    <location>
        <begin position="297"/>
        <end position="301"/>
    </location>
    <ligand>
        <name>GTP</name>
        <dbReference type="ChEBI" id="CHEBI:37565"/>
        <label>2</label>
    </ligand>
</feature>
<accession>A0A1F5SCQ4</accession>
<keyword evidence="3 8" id="KW-0690">Ribosome biogenesis</keyword>
<name>A0A1F5SCQ4_9BACT</name>
<dbReference type="InterPro" id="IPR032859">
    <property type="entry name" value="KH_dom-like"/>
</dbReference>
<feature type="domain" description="AAA+ ATPase" evidence="10">
    <location>
        <begin position="10"/>
        <end position="185"/>
    </location>
</feature>
<evidence type="ECO:0000256" key="7">
    <source>
        <dbReference type="ARBA" id="ARBA00032345"/>
    </source>
</evidence>
<dbReference type="InterPro" id="IPR016484">
    <property type="entry name" value="GTPase_Der"/>
</dbReference>
<evidence type="ECO:0000259" key="10">
    <source>
        <dbReference type="SMART" id="SM00382"/>
    </source>
</evidence>
<dbReference type="PANTHER" id="PTHR43834">
    <property type="entry name" value="GTPASE DER"/>
    <property type="match status" value="1"/>
</dbReference>
<evidence type="ECO:0000313" key="11">
    <source>
        <dbReference type="EMBL" id="OGF24243.1"/>
    </source>
</evidence>
<dbReference type="PIRSF" id="PIRSF006485">
    <property type="entry name" value="GTP-binding_EngA"/>
    <property type="match status" value="1"/>
</dbReference>
<dbReference type="Proteomes" id="UP000178783">
    <property type="component" value="Unassembled WGS sequence"/>
</dbReference>
<organism evidence="11 12">
    <name type="scientific">Candidatus Falkowbacteria bacterium RIFCSPLOWO2_02_FULL_45_21</name>
    <dbReference type="NCBI Taxonomy" id="1797989"/>
    <lineage>
        <taxon>Bacteria</taxon>
        <taxon>Candidatus Falkowiibacteriota</taxon>
    </lineage>
</organism>
<dbReference type="GO" id="GO:0005525">
    <property type="term" value="F:GTP binding"/>
    <property type="evidence" value="ECO:0007669"/>
    <property type="project" value="UniProtKB-UniRule"/>
</dbReference>
<keyword evidence="6 8" id="KW-0342">GTP-binding</keyword>
<evidence type="ECO:0000313" key="12">
    <source>
        <dbReference type="Proteomes" id="UP000178783"/>
    </source>
</evidence>
<dbReference type="HAMAP" id="MF_00195">
    <property type="entry name" value="GTPase_Der"/>
    <property type="match status" value="1"/>
</dbReference>
<dbReference type="InterPro" id="IPR015946">
    <property type="entry name" value="KH_dom-like_a/b"/>
</dbReference>
<feature type="domain" description="AAA+ ATPase" evidence="10">
    <location>
        <begin position="242"/>
        <end position="400"/>
    </location>
</feature>
<dbReference type="EMBL" id="MFFW01000030">
    <property type="protein sequence ID" value="OGF24243.1"/>
    <property type="molecule type" value="Genomic_DNA"/>
</dbReference>
<gene>
    <name evidence="8" type="primary">der</name>
    <name evidence="11" type="ORF">A3H66_01740</name>
</gene>
<comment type="caution">
    <text evidence="11">The sequence shown here is derived from an EMBL/GenBank/DDBJ whole genome shotgun (WGS) entry which is preliminary data.</text>
</comment>
<feature type="binding site" evidence="8">
    <location>
        <begin position="18"/>
        <end position="25"/>
    </location>
    <ligand>
        <name>GTP</name>
        <dbReference type="ChEBI" id="CHEBI:37565"/>
        <label>1</label>
    </ligand>
</feature>
<dbReference type="Pfam" id="PF01926">
    <property type="entry name" value="MMR_HSR1"/>
    <property type="match status" value="2"/>
</dbReference>
<dbReference type="GO" id="GO:0042254">
    <property type="term" value="P:ribosome biogenesis"/>
    <property type="evidence" value="ECO:0007669"/>
    <property type="project" value="UniProtKB-KW"/>
</dbReference>
<comment type="similarity">
    <text evidence="1 8 9">Belongs to the TRAFAC class TrmE-Era-EngA-EngB-Septin-like GTPase superfamily. EngA (Der) GTPase family.</text>
</comment>
<dbReference type="SUPFAM" id="SSF52540">
    <property type="entry name" value="P-loop containing nucleoside triphosphate hydrolases"/>
    <property type="match status" value="2"/>
</dbReference>
<feature type="binding site" evidence="8">
    <location>
        <begin position="65"/>
        <end position="69"/>
    </location>
    <ligand>
        <name>GTP</name>
        <dbReference type="ChEBI" id="CHEBI:37565"/>
        <label>1</label>
    </ligand>
</feature>
<dbReference type="PANTHER" id="PTHR43834:SF6">
    <property type="entry name" value="GTPASE DER"/>
    <property type="match status" value="1"/>
</dbReference>
<dbReference type="InterPro" id="IPR005225">
    <property type="entry name" value="Small_GTP-bd"/>
</dbReference>
<feature type="binding site" evidence="8">
    <location>
        <begin position="250"/>
        <end position="257"/>
    </location>
    <ligand>
        <name>GTP</name>
        <dbReference type="ChEBI" id="CHEBI:37565"/>
        <label>2</label>
    </ligand>
</feature>
<dbReference type="Gene3D" id="3.40.50.300">
    <property type="entry name" value="P-loop containing nucleotide triphosphate hydrolases"/>
    <property type="match status" value="2"/>
</dbReference>
<dbReference type="InterPro" id="IPR006073">
    <property type="entry name" value="GTP-bd"/>
</dbReference>
<dbReference type="Pfam" id="PF14714">
    <property type="entry name" value="KH_dom-like"/>
    <property type="match status" value="1"/>
</dbReference>